<keyword evidence="1" id="KW-0175">Coiled coil</keyword>
<dbReference type="AlphaFoldDB" id="K0T140"/>
<accession>K0T140</accession>
<feature type="coiled-coil region" evidence="1">
    <location>
        <begin position="228"/>
        <end position="255"/>
    </location>
</feature>
<name>K0T140_THAOC</name>
<evidence type="ECO:0008006" key="5">
    <source>
        <dbReference type="Google" id="ProtNLM"/>
    </source>
</evidence>
<feature type="non-terminal residue" evidence="3">
    <location>
        <position position="393"/>
    </location>
</feature>
<reference evidence="3 4" key="1">
    <citation type="journal article" date="2012" name="Genome Biol.">
        <title>Genome and low-iron response of an oceanic diatom adapted to chronic iron limitation.</title>
        <authorList>
            <person name="Lommer M."/>
            <person name="Specht M."/>
            <person name="Roy A.S."/>
            <person name="Kraemer L."/>
            <person name="Andreson R."/>
            <person name="Gutowska M.A."/>
            <person name="Wolf J."/>
            <person name="Bergner S.V."/>
            <person name="Schilhabel M.B."/>
            <person name="Klostermeier U.C."/>
            <person name="Beiko R.G."/>
            <person name="Rosenstiel P."/>
            <person name="Hippler M."/>
            <person name="Laroche J."/>
        </authorList>
    </citation>
    <scope>NUCLEOTIDE SEQUENCE [LARGE SCALE GENOMIC DNA]</scope>
    <source>
        <strain evidence="3 4">CCMP1005</strain>
    </source>
</reference>
<keyword evidence="4" id="KW-1185">Reference proteome</keyword>
<dbReference type="EMBL" id="AGNL01007889">
    <property type="protein sequence ID" value="EJK70909.1"/>
    <property type="molecule type" value="Genomic_DNA"/>
</dbReference>
<evidence type="ECO:0000256" key="1">
    <source>
        <dbReference type="SAM" id="Coils"/>
    </source>
</evidence>
<evidence type="ECO:0000313" key="4">
    <source>
        <dbReference type="Proteomes" id="UP000266841"/>
    </source>
</evidence>
<feature type="compositionally biased region" description="Basic and acidic residues" evidence="2">
    <location>
        <begin position="138"/>
        <end position="154"/>
    </location>
</feature>
<organism evidence="3 4">
    <name type="scientific">Thalassiosira oceanica</name>
    <name type="common">Marine diatom</name>
    <dbReference type="NCBI Taxonomy" id="159749"/>
    <lineage>
        <taxon>Eukaryota</taxon>
        <taxon>Sar</taxon>
        <taxon>Stramenopiles</taxon>
        <taxon>Ochrophyta</taxon>
        <taxon>Bacillariophyta</taxon>
        <taxon>Coscinodiscophyceae</taxon>
        <taxon>Thalassiosirophycidae</taxon>
        <taxon>Thalassiosirales</taxon>
        <taxon>Thalassiosiraceae</taxon>
        <taxon>Thalassiosira</taxon>
    </lineage>
</organism>
<dbReference type="Proteomes" id="UP000266841">
    <property type="component" value="Unassembled WGS sequence"/>
</dbReference>
<comment type="caution">
    <text evidence="3">The sequence shown here is derived from an EMBL/GenBank/DDBJ whole genome shotgun (WGS) entry which is preliminary data.</text>
</comment>
<feature type="region of interest" description="Disordered" evidence="2">
    <location>
        <begin position="1"/>
        <end position="21"/>
    </location>
</feature>
<feature type="region of interest" description="Disordered" evidence="2">
    <location>
        <begin position="131"/>
        <end position="158"/>
    </location>
</feature>
<proteinExistence type="predicted"/>
<gene>
    <name evidence="3" type="ORF">THAOC_07694</name>
</gene>
<sequence>MAKVHGVDQSIQPIGDPLCRQRNPVRKDQFHVEPDLYSHMQGECRKLMEAMEEAKAKHEVEATKAKPLYEAREAELRTKSESDAQAIERLTAERDALLSSHATIKEQVTSLENENAALRKQNQTLEEGAAKLNGDLTASREERDKLQDSLRETTELLSDTETKAAALKTEKEEAAREHENRLAQLERELAGARDGTAEAASARDEAVSDLKEMRAMHNDTVSSFRVTVEKKTKEIDALKRQMAKLTDQLSNASDVKTALSSKPDRSELDGLQIDDLPDHLLVEVASFLGRECRALWAVSMSAPSEHWTASSAVSTKGKQILTLQRDDWRKEWREFDFGDFHDQFNVCSGGDKDIIKLSLSDDDLKAVLICIDAASIVESLRLSLTRFNRLKTI</sequence>
<evidence type="ECO:0000313" key="3">
    <source>
        <dbReference type="EMBL" id="EJK70909.1"/>
    </source>
</evidence>
<evidence type="ECO:0000256" key="2">
    <source>
        <dbReference type="SAM" id="MobiDB-lite"/>
    </source>
</evidence>
<protein>
    <recommendedName>
        <fullName evidence="5">F-box domain-containing protein</fullName>
    </recommendedName>
</protein>